<dbReference type="Gene3D" id="1.10.167.10">
    <property type="entry name" value="Regulator of G-protein Signalling 4, domain 2"/>
    <property type="match status" value="1"/>
</dbReference>
<dbReference type="PRINTS" id="PR00469">
    <property type="entry name" value="PNDRDTASEII"/>
</dbReference>
<keyword evidence="10" id="KW-1185">Reference proteome</keyword>
<dbReference type="InterPro" id="IPR007379">
    <property type="entry name" value="Tim44-like_dom"/>
</dbReference>
<feature type="region of interest" description="Disordered" evidence="7">
    <location>
        <begin position="1005"/>
        <end position="1096"/>
    </location>
</feature>
<dbReference type="SUPFAM" id="SSF51905">
    <property type="entry name" value="FAD/NAD(P)-binding domain"/>
    <property type="match status" value="1"/>
</dbReference>
<dbReference type="InterPro" id="IPR036305">
    <property type="entry name" value="RGS_sf"/>
</dbReference>
<dbReference type="InterPro" id="IPR023753">
    <property type="entry name" value="FAD/NAD-binding_dom"/>
</dbReference>
<evidence type="ECO:0000256" key="5">
    <source>
        <dbReference type="ARBA" id="ARBA00023128"/>
    </source>
</evidence>
<feature type="domain" description="RGS" evidence="8">
    <location>
        <begin position="434"/>
        <end position="540"/>
    </location>
</feature>
<dbReference type="CDD" id="cd07440">
    <property type="entry name" value="RGS"/>
    <property type="match status" value="1"/>
</dbReference>
<dbReference type="PANTHER" id="PTHR10721:SF1">
    <property type="entry name" value="MITOCHONDRIAL IMPORT INNER MEMBRANE TRANSLOCASE SUBUNIT TIM44"/>
    <property type="match status" value="1"/>
</dbReference>
<gene>
    <name evidence="9" type="ORF">INT48_008133</name>
</gene>
<dbReference type="GO" id="GO:0016491">
    <property type="term" value="F:oxidoreductase activity"/>
    <property type="evidence" value="ECO:0007669"/>
    <property type="project" value="InterPro"/>
</dbReference>
<evidence type="ECO:0000259" key="8">
    <source>
        <dbReference type="PROSITE" id="PS50132"/>
    </source>
</evidence>
<dbReference type="Pfam" id="PF07992">
    <property type="entry name" value="Pyr_redox_2"/>
    <property type="match status" value="1"/>
</dbReference>
<dbReference type="InterPro" id="IPR032710">
    <property type="entry name" value="NTF2-like_dom_sf"/>
</dbReference>
<dbReference type="SMART" id="SM00978">
    <property type="entry name" value="Tim44"/>
    <property type="match status" value="1"/>
</dbReference>
<dbReference type="InterPro" id="IPR036188">
    <property type="entry name" value="FAD/NAD-bd_sf"/>
</dbReference>
<dbReference type="AlphaFoldDB" id="A0A8H7SSD8"/>
<dbReference type="PRINTS" id="PR00368">
    <property type="entry name" value="FADPNR"/>
</dbReference>
<keyword evidence="3" id="KW-0999">Mitochondrion inner membrane</keyword>
<evidence type="ECO:0000256" key="6">
    <source>
        <dbReference type="ARBA" id="ARBA00023136"/>
    </source>
</evidence>
<comment type="subcellular location">
    <subcellularLocation>
        <location evidence="1">Mitochondrion inner membrane</location>
    </subcellularLocation>
</comment>
<feature type="compositionally biased region" description="Low complexity" evidence="7">
    <location>
        <begin position="1005"/>
        <end position="1026"/>
    </location>
</feature>
<dbReference type="InterPro" id="IPR016137">
    <property type="entry name" value="RGS"/>
</dbReference>
<name>A0A8H7SSD8_9FUNG</name>
<evidence type="ECO:0000256" key="4">
    <source>
        <dbReference type="ARBA" id="ARBA00022946"/>
    </source>
</evidence>
<dbReference type="Proteomes" id="UP000613177">
    <property type="component" value="Unassembled WGS sequence"/>
</dbReference>
<dbReference type="Pfam" id="PF04280">
    <property type="entry name" value="Tim44"/>
    <property type="match status" value="1"/>
</dbReference>
<dbReference type="SUPFAM" id="SSF54427">
    <property type="entry name" value="NTF2-like"/>
    <property type="match status" value="1"/>
</dbReference>
<dbReference type="PANTHER" id="PTHR10721">
    <property type="entry name" value="MITOCHONDRIAL IMPORT INNER MEMBRANE TRANSLOCASE SUBUNIT TIM44"/>
    <property type="match status" value="1"/>
</dbReference>
<feature type="region of interest" description="Disordered" evidence="7">
    <location>
        <begin position="955"/>
        <end position="988"/>
    </location>
</feature>
<dbReference type="PROSITE" id="PS50132">
    <property type="entry name" value="RGS"/>
    <property type="match status" value="1"/>
</dbReference>
<feature type="compositionally biased region" description="Low complexity" evidence="7">
    <location>
        <begin position="1072"/>
        <end position="1091"/>
    </location>
</feature>
<keyword evidence="4" id="KW-0809">Transit peptide</keyword>
<comment type="similarity">
    <text evidence="2">Belongs to the Tim44 family.</text>
</comment>
<evidence type="ECO:0000256" key="7">
    <source>
        <dbReference type="SAM" id="MobiDB-lite"/>
    </source>
</evidence>
<evidence type="ECO:0000256" key="1">
    <source>
        <dbReference type="ARBA" id="ARBA00004273"/>
    </source>
</evidence>
<evidence type="ECO:0000313" key="9">
    <source>
        <dbReference type="EMBL" id="KAG2236039.1"/>
    </source>
</evidence>
<dbReference type="GO" id="GO:0051087">
    <property type="term" value="F:protein-folding chaperone binding"/>
    <property type="evidence" value="ECO:0007669"/>
    <property type="project" value="TreeGrafter"/>
</dbReference>
<reference evidence="9" key="1">
    <citation type="submission" date="2021-01" db="EMBL/GenBank/DDBJ databases">
        <title>Metabolic potential, ecology and presence of endohyphal bacteria is reflected in genomic diversity of Mucoromycotina.</title>
        <authorList>
            <person name="Muszewska A."/>
            <person name="Okrasinska A."/>
            <person name="Steczkiewicz K."/>
            <person name="Drgas O."/>
            <person name="Orlowska M."/>
            <person name="Perlinska-Lenart U."/>
            <person name="Aleksandrzak-Piekarczyk T."/>
            <person name="Szatraj K."/>
            <person name="Zielenkiewicz U."/>
            <person name="Pilsyk S."/>
            <person name="Malc E."/>
            <person name="Mieczkowski P."/>
            <person name="Kruszewska J.S."/>
            <person name="Biernat P."/>
            <person name="Pawlowska J."/>
        </authorList>
    </citation>
    <scope>NUCLEOTIDE SEQUENCE</scope>
    <source>
        <strain evidence="9">WA0000018081</strain>
    </source>
</reference>
<organism evidence="9 10">
    <name type="scientific">Thamnidium elegans</name>
    <dbReference type="NCBI Taxonomy" id="101142"/>
    <lineage>
        <taxon>Eukaryota</taxon>
        <taxon>Fungi</taxon>
        <taxon>Fungi incertae sedis</taxon>
        <taxon>Mucoromycota</taxon>
        <taxon>Mucoromycotina</taxon>
        <taxon>Mucoromycetes</taxon>
        <taxon>Mucorales</taxon>
        <taxon>Mucorineae</taxon>
        <taxon>Mucoraceae</taxon>
        <taxon>Thamnidium</taxon>
    </lineage>
</organism>
<keyword evidence="6" id="KW-0472">Membrane</keyword>
<keyword evidence="5" id="KW-0496">Mitochondrion</keyword>
<dbReference type="SMART" id="SM00315">
    <property type="entry name" value="RGS"/>
    <property type="match status" value="1"/>
</dbReference>
<evidence type="ECO:0000313" key="10">
    <source>
        <dbReference type="Proteomes" id="UP000613177"/>
    </source>
</evidence>
<feature type="compositionally biased region" description="Polar residues" evidence="7">
    <location>
        <begin position="1046"/>
        <end position="1063"/>
    </location>
</feature>
<accession>A0A8H7SSD8</accession>
<dbReference type="GO" id="GO:0030150">
    <property type="term" value="P:protein import into mitochondrial matrix"/>
    <property type="evidence" value="ECO:0007669"/>
    <property type="project" value="TreeGrafter"/>
</dbReference>
<dbReference type="GO" id="GO:0005743">
    <property type="term" value="C:mitochondrial inner membrane"/>
    <property type="evidence" value="ECO:0007669"/>
    <property type="project" value="UniProtKB-SubCell"/>
</dbReference>
<dbReference type="InterPro" id="IPR044926">
    <property type="entry name" value="RGS_subdomain_2"/>
</dbReference>
<dbReference type="Gene3D" id="3.10.450.240">
    <property type="match status" value="1"/>
</dbReference>
<comment type="caution">
    <text evidence="9">The sequence shown here is derived from an EMBL/GenBank/DDBJ whole genome shotgun (WGS) entry which is preliminary data.</text>
</comment>
<protein>
    <recommendedName>
        <fullName evidence="8">RGS domain-containing protein</fullName>
    </recommendedName>
</protein>
<dbReference type="EMBL" id="JAEPRE010000023">
    <property type="protein sequence ID" value="KAG2236039.1"/>
    <property type="molecule type" value="Genomic_DNA"/>
</dbReference>
<dbReference type="Pfam" id="PF00615">
    <property type="entry name" value="RGS"/>
    <property type="match status" value="1"/>
</dbReference>
<evidence type="ECO:0000256" key="3">
    <source>
        <dbReference type="ARBA" id="ARBA00022792"/>
    </source>
</evidence>
<dbReference type="Gene3D" id="3.50.50.100">
    <property type="match status" value="1"/>
</dbReference>
<dbReference type="SUPFAM" id="SSF48097">
    <property type="entry name" value="Regulator of G-protein signaling, RGS"/>
    <property type="match status" value="1"/>
</dbReference>
<sequence>MSAYKALLASSSRVRLTTNTVRYQNNNVRHYSSPFKVFINTIKEQMSKNKEVKTLQDETGRINDSEALKKAKEMFEKAKAQQSAQAERIKQASEKITKAAGRVGSTVNESFKKASETEFAKDASEKIKKAAEQINKTADPLKKSETVGKISDSFKTVLKDDSGRYGGFVDKETRRKMREEAQKAEGSARAVSENPEAGANMVLHKDSKWKESWSKFKEDSPIMQGIFRARRNYDESDNVFVSYSRAFTDRISDTFGSIFEESDQAQAIRAFQTIDPTFNMDKFMTDARKYIVPELMEAYLKGDVETLKLWCSEATYNVLTAVIQAQMQQGLISDCKIQDLRDIDLVAAKILENDVPVLVLSFRTQEIIVFRNAKSGEIDLIEQVTYACVLTKEPEDLQNPVTGGWRIIDMAKHDSRPVCSSDDQFSTTTASPYTLHQVLSNPKLLCAFECFLRQTWSHESLLFIEAISQLKHEDDQKAVEATLHRIYKTFLARGSPLELNVTTQDQVREDIRSLQWAIVDRVDAVTILEETETQVLDMLKLKLSEFIKTMDLPMGDVVSPTTIQKQQVSVVIIGGGFTGFTVASILDQMPRFYVTLIDTKDSFEYTPGIVKKIINPDQTSSLRVRHDAYVKNGKVIIGYAEDLANQGKTVSVNGEVINFDYLVVATGSSYSSQLKSSDTSSLYRMSGLEESYFELLKSRRVLIVGGGLVGCELASEISQHRFPGAYPKKHVTLVDSHSNVVNRSDTRQQSMASKYLKDLGVEVVCNEKILDFDSTCANVYLGSSGRVYAGYDKVFIATGTRPNSNLFTSGSTDNSLENCIDAWGRIKVKSTLQIDHWKYKHIFAGGDVTNVVEEKTGYAATISGVCIARNICRLVKGKSPLKQGTKGTLPAPDKPLHGMLEHGGIGKQNLNSIKKKFSFLNPSWAALKYFDEQQFLRIVQGQGSINSSQVLGRLPRRLNLPSDPSNDIRPPQLQHSRSKSQTSLQPTASVSAYSTIASRASVMTRQTSLSSSISSKSRQRSLSQTRNNHQPPQYERTSSRLDILKHTNNITSGHHKSASSPSLMKNKHGQQNNSGLSRNNSNSVTSNSSVVAEGSNQHQLGSLEGLLFEHFTYGGEDIQLFSKITPPTSSCSSPSPMSPGHREATKQRESQLMTYDKDFQLSPPPAPKRRASLTSGFDALTCYDNSQQSVRLTRSPSFSSIIQNI</sequence>
<feature type="compositionally biased region" description="Polar residues" evidence="7">
    <location>
        <begin position="973"/>
        <end position="988"/>
    </location>
</feature>
<evidence type="ECO:0000256" key="2">
    <source>
        <dbReference type="ARBA" id="ARBA00009597"/>
    </source>
</evidence>
<dbReference type="InterPro" id="IPR039544">
    <property type="entry name" value="Tim44-like"/>
</dbReference>
<proteinExistence type="inferred from homology"/>